<dbReference type="PROSITE" id="PS51257">
    <property type="entry name" value="PROKAR_LIPOPROTEIN"/>
    <property type="match status" value="1"/>
</dbReference>
<dbReference type="EMBL" id="CP027806">
    <property type="protein sequence ID" value="AXJ02352.1"/>
    <property type="molecule type" value="Genomic_DNA"/>
</dbReference>
<organism evidence="2 3">
    <name type="scientific">Cyclonatronum proteinivorum</name>
    <dbReference type="NCBI Taxonomy" id="1457365"/>
    <lineage>
        <taxon>Bacteria</taxon>
        <taxon>Pseudomonadati</taxon>
        <taxon>Balneolota</taxon>
        <taxon>Balneolia</taxon>
        <taxon>Balneolales</taxon>
        <taxon>Cyclonatronaceae</taxon>
        <taxon>Cyclonatronum</taxon>
    </lineage>
</organism>
<protein>
    <submittedName>
        <fullName evidence="2">Uncharacterized protein</fullName>
    </submittedName>
</protein>
<gene>
    <name evidence="2" type="ORF">CYPRO_3117</name>
</gene>
<accession>A0A345UPF0</accession>
<name>A0A345UPF0_9BACT</name>
<dbReference type="OrthoDB" id="9971340at2"/>
<keyword evidence="3" id="KW-1185">Reference proteome</keyword>
<evidence type="ECO:0000256" key="1">
    <source>
        <dbReference type="SAM" id="SignalP"/>
    </source>
</evidence>
<keyword evidence="1" id="KW-0732">Signal</keyword>
<feature type="signal peptide" evidence="1">
    <location>
        <begin position="1"/>
        <end position="20"/>
    </location>
</feature>
<evidence type="ECO:0000313" key="3">
    <source>
        <dbReference type="Proteomes" id="UP000254808"/>
    </source>
</evidence>
<dbReference type="AlphaFoldDB" id="A0A345UPF0"/>
<feature type="chain" id="PRO_5016938656" evidence="1">
    <location>
        <begin position="21"/>
        <end position="125"/>
    </location>
</feature>
<reference evidence="2 3" key="1">
    <citation type="submission" date="2018-03" db="EMBL/GenBank/DDBJ databases">
        <title>Phenotypic and genomic properties of Cyclonatronum proteinivorum gen. nov., sp. nov., a haloalkaliphilic bacteroidete from soda lakes possessing Na+-translocating rhodopsin.</title>
        <authorList>
            <person name="Toshchakov S.V."/>
            <person name="Korzhenkov A."/>
            <person name="Samarov N.I."/>
            <person name="Kublanov I.V."/>
            <person name="Muntyan M.S."/>
            <person name="Sorokin D.Y."/>
        </authorList>
    </citation>
    <scope>NUCLEOTIDE SEQUENCE [LARGE SCALE GENOMIC DNA]</scope>
    <source>
        <strain evidence="2 3">Omega</strain>
    </source>
</reference>
<sequence>MKFPVYLLITALLISLGSLSACDSYSPGPDTSQPVESSEDLRVPDSFDWRTQRDITFNLTGYETGLVQLVDEEGTTYHRANLIDTQEYSFRLTIPAYMKEITVRYKGHEKKLRLDQPEISHTFQP</sequence>
<proteinExistence type="predicted"/>
<dbReference type="Proteomes" id="UP000254808">
    <property type="component" value="Chromosome"/>
</dbReference>
<evidence type="ECO:0000313" key="2">
    <source>
        <dbReference type="EMBL" id="AXJ02352.1"/>
    </source>
</evidence>
<dbReference type="KEGG" id="cprv:CYPRO_3117"/>
<dbReference type="RefSeq" id="WP_114985455.1">
    <property type="nucleotide sequence ID" value="NZ_CP027806.1"/>
</dbReference>